<dbReference type="AlphaFoldDB" id="A0A2I1NBH0"/>
<dbReference type="RefSeq" id="WP_101636721.1">
    <property type="nucleotide sequence ID" value="NZ_PKHU01000002.1"/>
</dbReference>
<reference evidence="1 2" key="1">
    <citation type="submission" date="2017-12" db="EMBL/GenBank/DDBJ databases">
        <title>Phylogenetic diversity of female urinary microbiome.</title>
        <authorList>
            <person name="Thomas-White K."/>
            <person name="Wolfe A.J."/>
        </authorList>
    </citation>
    <scope>NUCLEOTIDE SEQUENCE [LARGE SCALE GENOMIC DNA]</scope>
    <source>
        <strain evidence="1 2">UMB0112</strain>
    </source>
</reference>
<sequence length="207" mass="24705">MQNLAKFRSISDMHEWAKANNALNFRTYKEIYELKIKIYDEIVKNDVSHLVSLDGLFDDEKLVEFINPKMILFLSISIPITLAHLRIEYAHNENWREEMNDENRKKSYNTNDLYDDYFDLKESYKFINLTPRVPKNPKDFRNGNIVAKHGAYQTDLHWLCQKEIGLLAEMLKESRYLVSQVCQMSSNITLQILQRRLESDFLKYLER</sequence>
<name>A0A2I1NBH0_9BACT</name>
<gene>
    <name evidence="1" type="ORF">CYJ41_02170</name>
</gene>
<dbReference type="EMBL" id="PKHU01000002">
    <property type="protein sequence ID" value="PKZ29719.1"/>
    <property type="molecule type" value="Genomic_DNA"/>
</dbReference>
<protein>
    <submittedName>
        <fullName evidence="1">Uncharacterized protein</fullName>
    </submittedName>
</protein>
<evidence type="ECO:0000313" key="2">
    <source>
        <dbReference type="Proteomes" id="UP000234639"/>
    </source>
</evidence>
<organism evidence="1 2">
    <name type="scientific">Campylobacter ureolyticus</name>
    <dbReference type="NCBI Taxonomy" id="827"/>
    <lineage>
        <taxon>Bacteria</taxon>
        <taxon>Pseudomonadati</taxon>
        <taxon>Campylobacterota</taxon>
        <taxon>Epsilonproteobacteria</taxon>
        <taxon>Campylobacterales</taxon>
        <taxon>Campylobacteraceae</taxon>
        <taxon>Campylobacter</taxon>
    </lineage>
</organism>
<dbReference type="Proteomes" id="UP000234639">
    <property type="component" value="Unassembled WGS sequence"/>
</dbReference>
<accession>A0A2I1NBH0</accession>
<comment type="caution">
    <text evidence="1">The sequence shown here is derived from an EMBL/GenBank/DDBJ whole genome shotgun (WGS) entry which is preliminary data.</text>
</comment>
<evidence type="ECO:0000313" key="1">
    <source>
        <dbReference type="EMBL" id="PKZ29719.1"/>
    </source>
</evidence>
<proteinExistence type="predicted"/>